<sequence>METSAPLNPRAGVNSDHPDFDAIAQDPIAQVLGLDLRRRIQASGYMLIFALAITGAMGVIALMAADLFLAGTLSAVTAVILGAYIGVNIAGPSRKTPVLVGALLLVLYFYLLLSGGVNNTGLMWAVMLVPGFINLYGYKWGTVTLGIVGGATALILFYPDFPGLLAQYDTGHRVRFIAIFGALTALTAILDSSRHQTQQMLHKLTAELENHACTDALTGLANRREAYRAINELERRNRELAGRYTVLIGDLDSFKAINDTFGHSFGDRVLRDVAQTLRESTRADDVVARWGGEEFLILLPNTDVDGGGILAEKLRQKVEALSETYAEDVKISISFGVAEGNAGTDGQNQLLAEADSRMYRAKSAGRNQVVSV</sequence>
<dbReference type="PANTHER" id="PTHR45138">
    <property type="entry name" value="REGULATORY COMPONENTS OF SENSORY TRANSDUCTION SYSTEM"/>
    <property type="match status" value="1"/>
</dbReference>
<feature type="transmembrane region" description="Helical" evidence="3">
    <location>
        <begin position="143"/>
        <end position="161"/>
    </location>
</feature>
<evidence type="ECO:0000256" key="1">
    <source>
        <dbReference type="ARBA" id="ARBA00012528"/>
    </source>
</evidence>
<gene>
    <name evidence="5" type="ORF">FDY93_03000</name>
</gene>
<dbReference type="Gene3D" id="3.30.70.270">
    <property type="match status" value="1"/>
</dbReference>
<comment type="catalytic activity">
    <reaction evidence="2">
        <text>2 GTP = 3',3'-c-di-GMP + 2 diphosphate</text>
        <dbReference type="Rhea" id="RHEA:24898"/>
        <dbReference type="ChEBI" id="CHEBI:33019"/>
        <dbReference type="ChEBI" id="CHEBI:37565"/>
        <dbReference type="ChEBI" id="CHEBI:58805"/>
        <dbReference type="EC" id="2.7.7.65"/>
    </reaction>
</comment>
<evidence type="ECO:0000256" key="3">
    <source>
        <dbReference type="SAM" id="Phobius"/>
    </source>
</evidence>
<feature type="transmembrane region" description="Helical" evidence="3">
    <location>
        <begin position="121"/>
        <end position="138"/>
    </location>
</feature>
<organism evidence="5 6">
    <name type="scientific">Microbulbifer harenosus</name>
    <dbReference type="NCBI Taxonomy" id="2576840"/>
    <lineage>
        <taxon>Bacteria</taxon>
        <taxon>Pseudomonadati</taxon>
        <taxon>Pseudomonadota</taxon>
        <taxon>Gammaproteobacteria</taxon>
        <taxon>Cellvibrionales</taxon>
        <taxon>Microbulbiferaceae</taxon>
        <taxon>Microbulbifer</taxon>
    </lineage>
</organism>
<dbReference type="InterPro" id="IPR043128">
    <property type="entry name" value="Rev_trsase/Diguanyl_cyclase"/>
</dbReference>
<reference evidence="5 6" key="1">
    <citation type="submission" date="2019-05" db="EMBL/GenBank/DDBJ databases">
        <title>Microbulbifer harenosus sp. nov., an alginate-degrading bacterium isolated from coastal sand.</title>
        <authorList>
            <person name="Huang H."/>
            <person name="Mo K."/>
            <person name="Bao S."/>
        </authorList>
    </citation>
    <scope>NUCLEOTIDE SEQUENCE [LARGE SCALE GENOMIC DNA]</scope>
    <source>
        <strain evidence="5 6">HB161719</strain>
    </source>
</reference>
<dbReference type="InterPro" id="IPR029787">
    <property type="entry name" value="Nucleotide_cyclase"/>
</dbReference>
<dbReference type="SMART" id="SM00267">
    <property type="entry name" value="GGDEF"/>
    <property type="match status" value="1"/>
</dbReference>
<evidence type="ECO:0000313" key="5">
    <source>
        <dbReference type="EMBL" id="TLM79093.1"/>
    </source>
</evidence>
<feature type="domain" description="GGDEF" evidence="4">
    <location>
        <begin position="242"/>
        <end position="372"/>
    </location>
</feature>
<evidence type="ECO:0000256" key="2">
    <source>
        <dbReference type="ARBA" id="ARBA00034247"/>
    </source>
</evidence>
<evidence type="ECO:0000259" key="4">
    <source>
        <dbReference type="PROSITE" id="PS50887"/>
    </source>
</evidence>
<dbReference type="Proteomes" id="UP000306791">
    <property type="component" value="Unassembled WGS sequence"/>
</dbReference>
<comment type="caution">
    <text evidence="5">The sequence shown here is derived from an EMBL/GenBank/DDBJ whole genome shotgun (WGS) entry which is preliminary data.</text>
</comment>
<dbReference type="EC" id="2.7.7.65" evidence="1"/>
<feature type="transmembrane region" description="Helical" evidence="3">
    <location>
        <begin position="173"/>
        <end position="190"/>
    </location>
</feature>
<dbReference type="InterPro" id="IPR050469">
    <property type="entry name" value="Diguanylate_Cyclase"/>
</dbReference>
<keyword evidence="3" id="KW-0812">Transmembrane</keyword>
<dbReference type="InterPro" id="IPR000160">
    <property type="entry name" value="GGDEF_dom"/>
</dbReference>
<dbReference type="Pfam" id="PF00990">
    <property type="entry name" value="GGDEF"/>
    <property type="match status" value="1"/>
</dbReference>
<name>A0ABY2UKX5_9GAMM</name>
<keyword evidence="3" id="KW-1133">Transmembrane helix</keyword>
<feature type="transmembrane region" description="Helical" evidence="3">
    <location>
        <begin position="98"/>
        <end position="115"/>
    </location>
</feature>
<dbReference type="CDD" id="cd01949">
    <property type="entry name" value="GGDEF"/>
    <property type="match status" value="1"/>
</dbReference>
<keyword evidence="6" id="KW-1185">Reference proteome</keyword>
<dbReference type="RefSeq" id="WP_138234266.1">
    <property type="nucleotide sequence ID" value="NZ_CP185860.1"/>
</dbReference>
<dbReference type="EMBL" id="VANI01000004">
    <property type="protein sequence ID" value="TLM79093.1"/>
    <property type="molecule type" value="Genomic_DNA"/>
</dbReference>
<dbReference type="PANTHER" id="PTHR45138:SF9">
    <property type="entry name" value="DIGUANYLATE CYCLASE DGCM-RELATED"/>
    <property type="match status" value="1"/>
</dbReference>
<accession>A0ABY2UKX5</accession>
<proteinExistence type="predicted"/>
<feature type="transmembrane region" description="Helical" evidence="3">
    <location>
        <begin position="71"/>
        <end position="91"/>
    </location>
</feature>
<dbReference type="SUPFAM" id="SSF55073">
    <property type="entry name" value="Nucleotide cyclase"/>
    <property type="match status" value="1"/>
</dbReference>
<dbReference type="NCBIfam" id="TIGR00254">
    <property type="entry name" value="GGDEF"/>
    <property type="match status" value="1"/>
</dbReference>
<protein>
    <recommendedName>
        <fullName evidence="1">diguanylate cyclase</fullName>
        <ecNumber evidence="1">2.7.7.65</ecNumber>
    </recommendedName>
</protein>
<dbReference type="PROSITE" id="PS50887">
    <property type="entry name" value="GGDEF"/>
    <property type="match status" value="1"/>
</dbReference>
<evidence type="ECO:0000313" key="6">
    <source>
        <dbReference type="Proteomes" id="UP000306791"/>
    </source>
</evidence>
<keyword evidence="3" id="KW-0472">Membrane</keyword>
<feature type="transmembrane region" description="Helical" evidence="3">
    <location>
        <begin position="45"/>
        <end position="65"/>
    </location>
</feature>